<keyword evidence="2" id="KW-0812">Transmembrane</keyword>
<keyword evidence="4" id="KW-1185">Reference proteome</keyword>
<organism evidence="3 4">
    <name type="scientific">Araneus ventricosus</name>
    <name type="common">Orbweaver spider</name>
    <name type="synonym">Epeira ventricosa</name>
    <dbReference type="NCBI Taxonomy" id="182803"/>
    <lineage>
        <taxon>Eukaryota</taxon>
        <taxon>Metazoa</taxon>
        <taxon>Ecdysozoa</taxon>
        <taxon>Arthropoda</taxon>
        <taxon>Chelicerata</taxon>
        <taxon>Arachnida</taxon>
        <taxon>Araneae</taxon>
        <taxon>Araneomorphae</taxon>
        <taxon>Entelegynae</taxon>
        <taxon>Araneoidea</taxon>
        <taxon>Araneidae</taxon>
        <taxon>Araneus</taxon>
    </lineage>
</organism>
<dbReference type="Proteomes" id="UP000499080">
    <property type="component" value="Unassembled WGS sequence"/>
</dbReference>
<feature type="compositionally biased region" description="Basic and acidic residues" evidence="1">
    <location>
        <begin position="212"/>
        <end position="221"/>
    </location>
</feature>
<evidence type="ECO:0000313" key="3">
    <source>
        <dbReference type="EMBL" id="GBM74011.1"/>
    </source>
</evidence>
<keyword evidence="2" id="KW-1133">Transmembrane helix</keyword>
<dbReference type="EMBL" id="BGPR01002470">
    <property type="protein sequence ID" value="GBM74011.1"/>
    <property type="molecule type" value="Genomic_DNA"/>
</dbReference>
<dbReference type="AlphaFoldDB" id="A0A4Y2I8D2"/>
<feature type="transmembrane region" description="Helical" evidence="2">
    <location>
        <begin position="27"/>
        <end position="48"/>
    </location>
</feature>
<evidence type="ECO:0000256" key="2">
    <source>
        <dbReference type="SAM" id="Phobius"/>
    </source>
</evidence>
<comment type="caution">
    <text evidence="3">The sequence shown here is derived from an EMBL/GenBank/DDBJ whole genome shotgun (WGS) entry which is preliminary data.</text>
</comment>
<evidence type="ECO:0000256" key="1">
    <source>
        <dbReference type="SAM" id="MobiDB-lite"/>
    </source>
</evidence>
<sequence>MDLVNVDDECSMFEFFNLFMKVDKDLFIYQVMQHVGCSLAICLELTLYKYPAHRRLLGHMSGRWKTYFQQFLQLDFFLNGGFEGLLKHAESMHSSDYTLDKYIYESNRVCDNRGSNIWTTSRISIFLEEKNIKIDNKIRRSTISLLNYCTRSENSRFLRMLYRSEMLPVVGKLVRWTRIRIGRIGSILFGRSRRDGGLLDNSSESGSSESFTEGRESSSEVNEKIISSMIENYIQSVREHYREK</sequence>
<evidence type="ECO:0000313" key="4">
    <source>
        <dbReference type="Proteomes" id="UP000499080"/>
    </source>
</evidence>
<reference evidence="3 4" key="1">
    <citation type="journal article" date="2019" name="Sci. Rep.">
        <title>Orb-weaving spider Araneus ventricosus genome elucidates the spidroin gene catalogue.</title>
        <authorList>
            <person name="Kono N."/>
            <person name="Nakamura H."/>
            <person name="Ohtoshi R."/>
            <person name="Moran D.A.P."/>
            <person name="Shinohara A."/>
            <person name="Yoshida Y."/>
            <person name="Fujiwara M."/>
            <person name="Mori M."/>
            <person name="Tomita M."/>
            <person name="Arakawa K."/>
        </authorList>
    </citation>
    <scope>NUCLEOTIDE SEQUENCE [LARGE SCALE GENOMIC DNA]</scope>
</reference>
<accession>A0A4Y2I8D2</accession>
<gene>
    <name evidence="3" type="ORF">AVEN_57811_1</name>
</gene>
<feature type="region of interest" description="Disordered" evidence="1">
    <location>
        <begin position="199"/>
        <end position="221"/>
    </location>
</feature>
<feature type="compositionally biased region" description="Low complexity" evidence="1">
    <location>
        <begin position="202"/>
        <end position="211"/>
    </location>
</feature>
<protein>
    <submittedName>
        <fullName evidence="3">Uncharacterized protein</fullName>
    </submittedName>
</protein>
<keyword evidence="2" id="KW-0472">Membrane</keyword>
<name>A0A4Y2I8D2_ARAVE</name>
<proteinExistence type="predicted"/>